<dbReference type="Gene3D" id="3.30.390.50">
    <property type="entry name" value="CO dehydrogenase flavoprotein, C-terminal domain"/>
    <property type="match status" value="1"/>
</dbReference>
<dbReference type="InterPro" id="IPR016166">
    <property type="entry name" value="FAD-bd_PCMH"/>
</dbReference>
<dbReference type="SMART" id="SM01092">
    <property type="entry name" value="CO_deh_flav_C"/>
    <property type="match status" value="1"/>
</dbReference>
<dbReference type="Gene3D" id="3.30.465.10">
    <property type="match status" value="2"/>
</dbReference>
<dbReference type="InterPro" id="IPR016169">
    <property type="entry name" value="FAD-bd_PCMH_sub2"/>
</dbReference>
<keyword evidence="1" id="KW-0560">Oxidoreductase</keyword>
<dbReference type="InterPro" id="IPR016167">
    <property type="entry name" value="FAD-bd_PCMH_sub1"/>
</dbReference>
<accession>A0A542XJH1</accession>
<evidence type="ECO:0000313" key="3">
    <source>
        <dbReference type="EMBL" id="TQL36008.1"/>
    </source>
</evidence>
<dbReference type="PANTHER" id="PTHR42659:SF1">
    <property type="entry name" value="OXIDOREDUCTASE"/>
    <property type="match status" value="1"/>
</dbReference>
<dbReference type="RefSeq" id="WP_016810588.1">
    <property type="nucleotide sequence ID" value="NZ_BOQM01000042.1"/>
</dbReference>
<organism evidence="3 4">
    <name type="scientific">Salinispora arenicola</name>
    <dbReference type="NCBI Taxonomy" id="168697"/>
    <lineage>
        <taxon>Bacteria</taxon>
        <taxon>Bacillati</taxon>
        <taxon>Actinomycetota</taxon>
        <taxon>Actinomycetes</taxon>
        <taxon>Micromonosporales</taxon>
        <taxon>Micromonosporaceae</taxon>
        <taxon>Salinispora</taxon>
    </lineage>
</organism>
<protein>
    <submittedName>
        <fullName evidence="3">Xanthine dehydrogenase YagS FAD-binding subunit</fullName>
    </submittedName>
</protein>
<dbReference type="AlphaFoldDB" id="A0A542XJH1"/>
<dbReference type="InterPro" id="IPR002346">
    <property type="entry name" value="Mopterin_DH_FAD-bd"/>
</dbReference>
<gene>
    <name evidence="3" type="ORF">FB564_1085</name>
</gene>
<dbReference type="Proteomes" id="UP000315983">
    <property type="component" value="Unassembled WGS sequence"/>
</dbReference>
<name>A0A542XJH1_SALAC</name>
<dbReference type="GO" id="GO:0016491">
    <property type="term" value="F:oxidoreductase activity"/>
    <property type="evidence" value="ECO:0007669"/>
    <property type="project" value="UniProtKB-KW"/>
</dbReference>
<feature type="domain" description="FAD-binding PCMH-type" evidence="2">
    <location>
        <begin position="1"/>
        <end position="224"/>
    </location>
</feature>
<dbReference type="PROSITE" id="PS51387">
    <property type="entry name" value="FAD_PCMH"/>
    <property type="match status" value="1"/>
</dbReference>
<dbReference type="SUPFAM" id="SSF55447">
    <property type="entry name" value="CO dehydrogenase flavoprotein C-terminal domain-like"/>
    <property type="match status" value="1"/>
</dbReference>
<evidence type="ECO:0000256" key="1">
    <source>
        <dbReference type="ARBA" id="ARBA00023002"/>
    </source>
</evidence>
<dbReference type="Pfam" id="PF03450">
    <property type="entry name" value="CO_deh_flav_C"/>
    <property type="match status" value="1"/>
</dbReference>
<dbReference type="InterPro" id="IPR036683">
    <property type="entry name" value="CO_DH_flav_C_dom_sf"/>
</dbReference>
<evidence type="ECO:0000313" key="4">
    <source>
        <dbReference type="Proteomes" id="UP000315983"/>
    </source>
</evidence>
<dbReference type="SUPFAM" id="SSF56176">
    <property type="entry name" value="FAD-binding/transporter-associated domain-like"/>
    <property type="match status" value="1"/>
</dbReference>
<dbReference type="EMBL" id="VFOL01000001">
    <property type="protein sequence ID" value="TQL36008.1"/>
    <property type="molecule type" value="Genomic_DNA"/>
</dbReference>
<dbReference type="PANTHER" id="PTHR42659">
    <property type="entry name" value="XANTHINE DEHYDROGENASE SUBUNIT C-RELATED"/>
    <property type="match status" value="1"/>
</dbReference>
<dbReference type="InterPro" id="IPR051312">
    <property type="entry name" value="Diverse_Substr_Oxidored"/>
</dbReference>
<dbReference type="GeneID" id="93770403"/>
<proteinExistence type="predicted"/>
<dbReference type="InterPro" id="IPR036318">
    <property type="entry name" value="FAD-bd_PCMH-like_sf"/>
</dbReference>
<reference evidence="3 4" key="1">
    <citation type="submission" date="2019-06" db="EMBL/GenBank/DDBJ databases">
        <title>Sequencing the genomes of 1000 actinobacteria strains.</title>
        <authorList>
            <person name="Klenk H.-P."/>
        </authorList>
    </citation>
    <scope>NUCLEOTIDE SEQUENCE [LARGE SCALE GENOMIC DNA]</scope>
    <source>
        <strain evidence="3 4">DSM 44819</strain>
    </source>
</reference>
<evidence type="ECO:0000259" key="2">
    <source>
        <dbReference type="PROSITE" id="PS51387"/>
    </source>
</evidence>
<comment type="caution">
    <text evidence="3">The sequence shown here is derived from an EMBL/GenBank/DDBJ whole genome shotgun (WGS) entry which is preliminary data.</text>
</comment>
<dbReference type="GO" id="GO:0071949">
    <property type="term" value="F:FAD binding"/>
    <property type="evidence" value="ECO:0007669"/>
    <property type="project" value="InterPro"/>
</dbReference>
<sequence>MRTFTYTRVRSVPEAVTAFATSTDDRPHYLSGGTTLVDLMKLDIEAPGQVIDLTDVTDLDFVREEDGDLVIGALTRMSDVANHPLVGARCPALADSLLSGASQQLRNMARVGGNLLQRTRCDYFRSVEFPCNKRRPGSGCAAIGGVNRQHAILGTSEHCIAVYPGDWAVALTAFDANLAVVGPSGTRSISIHDLIVPPGDTPHRETTLTPGEFITTIRVPMTPTARSSSYRKVGDRSSYSFALASAAVGLHLDAGGTVDEVRIALGGLGTVPWRLWDAERALTGGRLDDATVRAALEPEFRSACTTRQNAFRVRLGVETVLEAVASAQERAG</sequence>
<dbReference type="InterPro" id="IPR005107">
    <property type="entry name" value="CO_DH_flav_C"/>
</dbReference>
<dbReference type="Pfam" id="PF00941">
    <property type="entry name" value="FAD_binding_5"/>
    <property type="match status" value="1"/>
</dbReference>
<dbReference type="Gene3D" id="3.30.43.10">
    <property type="entry name" value="Uridine Diphospho-n-acetylenolpyruvylglucosamine Reductase, domain 2"/>
    <property type="match status" value="1"/>
</dbReference>